<feature type="compositionally biased region" description="Low complexity" evidence="8">
    <location>
        <begin position="327"/>
        <end position="336"/>
    </location>
</feature>
<evidence type="ECO:0008006" key="12">
    <source>
        <dbReference type="Google" id="ProtNLM"/>
    </source>
</evidence>
<dbReference type="PANTHER" id="PTHR13815:SF7">
    <property type="entry name" value="GOLGIN SUBFAMILY A MEMBER 5"/>
    <property type="match status" value="1"/>
</dbReference>
<evidence type="ECO:0000256" key="7">
    <source>
        <dbReference type="SAM" id="Coils"/>
    </source>
</evidence>
<comment type="subcellular location">
    <subcellularLocation>
        <location evidence="1">Golgi apparatus membrane</location>
        <topology evidence="1">Single-pass membrane protein</topology>
    </subcellularLocation>
</comment>
<keyword evidence="6 9" id="KW-0472">Membrane</keyword>
<evidence type="ECO:0000256" key="8">
    <source>
        <dbReference type="SAM" id="MobiDB-lite"/>
    </source>
</evidence>
<keyword evidence="11" id="KW-1185">Reference proteome</keyword>
<feature type="region of interest" description="Disordered" evidence="8">
    <location>
        <begin position="47"/>
        <end position="122"/>
    </location>
</feature>
<evidence type="ECO:0000256" key="6">
    <source>
        <dbReference type="ARBA" id="ARBA00023136"/>
    </source>
</evidence>
<keyword evidence="3 9" id="KW-1133">Transmembrane helix</keyword>
<dbReference type="GO" id="GO:0031985">
    <property type="term" value="C:Golgi cisterna"/>
    <property type="evidence" value="ECO:0007669"/>
    <property type="project" value="TreeGrafter"/>
</dbReference>
<dbReference type="Pfam" id="PF09787">
    <property type="entry name" value="Golgin_A5"/>
    <property type="match status" value="1"/>
</dbReference>
<keyword evidence="4" id="KW-0333">Golgi apparatus</keyword>
<dbReference type="GO" id="GO:0007030">
    <property type="term" value="P:Golgi organization"/>
    <property type="evidence" value="ECO:0007669"/>
    <property type="project" value="InterPro"/>
</dbReference>
<keyword evidence="5 7" id="KW-0175">Coiled coil</keyword>
<organism evidence="10 11">
    <name type="scientific">Pythium oligandrum</name>
    <name type="common">Mycoparasitic fungus</name>
    <dbReference type="NCBI Taxonomy" id="41045"/>
    <lineage>
        <taxon>Eukaryota</taxon>
        <taxon>Sar</taxon>
        <taxon>Stramenopiles</taxon>
        <taxon>Oomycota</taxon>
        <taxon>Peronosporomycetes</taxon>
        <taxon>Pythiales</taxon>
        <taxon>Pythiaceae</taxon>
        <taxon>Pythium</taxon>
    </lineage>
</organism>
<gene>
    <name evidence="10" type="ORF">Poli38472_004310</name>
</gene>
<dbReference type="OrthoDB" id="248903at2759"/>
<dbReference type="PANTHER" id="PTHR13815">
    <property type="entry name" value="GOLGIN-84"/>
    <property type="match status" value="1"/>
</dbReference>
<evidence type="ECO:0000256" key="3">
    <source>
        <dbReference type="ARBA" id="ARBA00022989"/>
    </source>
</evidence>
<reference evidence="10" key="1">
    <citation type="submission" date="2019-03" db="EMBL/GenBank/DDBJ databases">
        <title>Long read genome sequence of the mycoparasitic Pythium oligandrum ATCC 38472 isolated from sugarbeet rhizosphere.</title>
        <authorList>
            <person name="Gaulin E."/>
        </authorList>
    </citation>
    <scope>NUCLEOTIDE SEQUENCE</scope>
    <source>
        <strain evidence="10">ATCC 38472_TT</strain>
    </source>
</reference>
<comment type="caution">
    <text evidence="10">The sequence shown here is derived from an EMBL/GenBank/DDBJ whole genome shotgun (WGS) entry which is preliminary data.</text>
</comment>
<dbReference type="Proteomes" id="UP000794436">
    <property type="component" value="Unassembled WGS sequence"/>
</dbReference>
<feature type="compositionally biased region" description="Basic and acidic residues" evidence="8">
    <location>
        <begin position="71"/>
        <end position="81"/>
    </location>
</feature>
<evidence type="ECO:0000256" key="4">
    <source>
        <dbReference type="ARBA" id="ARBA00023034"/>
    </source>
</evidence>
<feature type="transmembrane region" description="Helical" evidence="9">
    <location>
        <begin position="547"/>
        <end position="566"/>
    </location>
</feature>
<feature type="region of interest" description="Disordered" evidence="8">
    <location>
        <begin position="315"/>
        <end position="337"/>
    </location>
</feature>
<proteinExistence type="predicted"/>
<evidence type="ECO:0000256" key="9">
    <source>
        <dbReference type="SAM" id="Phobius"/>
    </source>
</evidence>
<keyword evidence="2 9" id="KW-0812">Transmembrane</keyword>
<feature type="coiled-coil region" evidence="7">
    <location>
        <begin position="372"/>
        <end position="478"/>
    </location>
</feature>
<evidence type="ECO:0000313" key="11">
    <source>
        <dbReference type="Proteomes" id="UP000794436"/>
    </source>
</evidence>
<protein>
    <recommendedName>
        <fullName evidence="12">Golgin-84</fullName>
    </recommendedName>
</protein>
<dbReference type="GO" id="GO:0000139">
    <property type="term" value="C:Golgi membrane"/>
    <property type="evidence" value="ECO:0007669"/>
    <property type="project" value="UniProtKB-SubCell"/>
</dbReference>
<evidence type="ECO:0000313" key="10">
    <source>
        <dbReference type="EMBL" id="TMW66545.1"/>
    </source>
</evidence>
<accession>A0A8K1CPW6</accession>
<dbReference type="EMBL" id="SPLM01000036">
    <property type="protein sequence ID" value="TMW66545.1"/>
    <property type="molecule type" value="Genomic_DNA"/>
</dbReference>
<name>A0A8K1CPW6_PYTOL</name>
<dbReference type="GO" id="GO:0000301">
    <property type="term" value="P:retrograde transport, vesicle recycling within Golgi"/>
    <property type="evidence" value="ECO:0007669"/>
    <property type="project" value="TreeGrafter"/>
</dbReference>
<dbReference type="AlphaFoldDB" id="A0A8K1CPW6"/>
<sequence>MNWVNSLGTLLESVDQQAALTLSGANGEEDGDTGLLSSLKKGITLATESVRSEESVGLEDDEVLNEDDVDALERPASDDSAGKAATVKTPPSSNNSAKMRRMTPPHSGNGRGRAPGASSMDEELNRLRKENARMKSELRAKEKLLTTSQQNVQVYEEEIGALERECASKLAEMQAQITQLRGDKDADEKNFVQALEMKDSQLQTLQQELQVIEQREAQHVSTIEELKAEIARTEESKDSLWTSATSATQESQQVIDALRAELQETMANLANVKREYADAKMATFTRQSQLEKSNVDLSNTVATLERELARAKEVSSTGLQVNGGSGVSSSGSVSGGLAQLQDDHRRIQQSLVLTKKALHDETRKNEIQRQEIITLGSELKRLKETLSTAQDEASKQIITLTQANEELKERLTRAVHEHSASPSPGSEARIQTLTNRLIEKQESIDALRSKITTLEVRLSDAHGRYITAEEKLAQIERNGGIPMDMEMGTPVGRKGGVRARTNRMANALSRVAPVVERSTRVVTALDVLDRWLFFLGRMFLGSPVARLSVLCYLALIHFWVFVVLSFHTSHLNEEIHSVPASVDRAALFPDGMQVPP</sequence>
<evidence type="ECO:0000256" key="1">
    <source>
        <dbReference type="ARBA" id="ARBA00004194"/>
    </source>
</evidence>
<evidence type="ECO:0000256" key="5">
    <source>
        <dbReference type="ARBA" id="ARBA00023054"/>
    </source>
</evidence>
<feature type="compositionally biased region" description="Acidic residues" evidence="8">
    <location>
        <begin position="56"/>
        <end position="70"/>
    </location>
</feature>
<dbReference type="InterPro" id="IPR019177">
    <property type="entry name" value="Golgin_subfamily_A_member_5"/>
</dbReference>
<evidence type="ECO:0000256" key="2">
    <source>
        <dbReference type="ARBA" id="ARBA00022692"/>
    </source>
</evidence>